<dbReference type="AlphaFoldDB" id="A0A8F5C0L9"/>
<feature type="compositionally biased region" description="Polar residues" evidence="1">
    <location>
        <begin position="34"/>
        <end position="43"/>
    </location>
</feature>
<gene>
    <name evidence="2" type="ORF">J5U22_01504</name>
</gene>
<evidence type="ECO:0000313" key="2">
    <source>
        <dbReference type="EMBL" id="QXJ34957.1"/>
    </source>
</evidence>
<protein>
    <submittedName>
        <fullName evidence="2">ISC1913 family transposase, Second ORF</fullName>
    </submittedName>
</protein>
<evidence type="ECO:0000256" key="1">
    <source>
        <dbReference type="SAM" id="MobiDB-lite"/>
    </source>
</evidence>
<feature type="region of interest" description="Disordered" evidence="1">
    <location>
        <begin position="1"/>
        <end position="43"/>
    </location>
</feature>
<organism evidence="2 3">
    <name type="scientific">Saccharolobus shibatae</name>
    <dbReference type="NCBI Taxonomy" id="2286"/>
    <lineage>
        <taxon>Archaea</taxon>
        <taxon>Thermoproteota</taxon>
        <taxon>Thermoprotei</taxon>
        <taxon>Sulfolobales</taxon>
        <taxon>Sulfolobaceae</taxon>
        <taxon>Saccharolobus</taxon>
    </lineage>
</organism>
<reference evidence="2 3" key="1">
    <citation type="journal article" date="2021" name="Environ. Microbiol.">
        <title>New insights into the diversity and evolution of the archaeal mobilome from three complete genomes of Saccharolobus shibatae.</title>
        <authorList>
            <person name="Medvedeva S."/>
            <person name="Brandt D."/>
            <person name="Cvirkaite-Krupovic V."/>
            <person name="Liu Y."/>
            <person name="Severinov K."/>
            <person name="Ishino S."/>
            <person name="Ishino Y."/>
            <person name="Prangishvili D."/>
            <person name="Kalinowski J."/>
            <person name="Krupovic M."/>
        </authorList>
    </citation>
    <scope>NUCLEOTIDE SEQUENCE [LARGE SCALE GENOMIC DNA]</scope>
    <source>
        <strain evidence="2 3">S38A</strain>
    </source>
</reference>
<accession>A0A8F5C0L9</accession>
<dbReference type="EMBL" id="CP077713">
    <property type="protein sequence ID" value="QXJ34957.1"/>
    <property type="molecule type" value="Genomic_DNA"/>
</dbReference>
<name>A0A8F5C0L9_9CREN</name>
<evidence type="ECO:0000313" key="3">
    <source>
        <dbReference type="Proteomes" id="UP000694036"/>
    </source>
</evidence>
<proteinExistence type="predicted"/>
<dbReference type="Proteomes" id="UP000694036">
    <property type="component" value="Chromosome"/>
</dbReference>
<keyword evidence="3" id="KW-1185">Reference proteome</keyword>
<sequence>MTPHADMGYAQKGESSGDASPVPLGSKESHDPPTINSSYSALT</sequence>